<dbReference type="InterPro" id="IPR011006">
    <property type="entry name" value="CheY-like_superfamily"/>
</dbReference>
<comment type="catalytic activity">
    <reaction evidence="1">
        <text>ATP + protein L-histidine = ADP + protein N-phospho-L-histidine.</text>
        <dbReference type="EC" id="2.7.13.3"/>
    </reaction>
</comment>
<dbReference type="EC" id="2.7.13.3" evidence="2"/>
<evidence type="ECO:0000256" key="6">
    <source>
        <dbReference type="ARBA" id="ARBA00022777"/>
    </source>
</evidence>
<evidence type="ECO:0000313" key="18">
    <source>
        <dbReference type="Proteomes" id="UP001229955"/>
    </source>
</evidence>
<dbReference type="Gene3D" id="3.40.50.2300">
    <property type="match status" value="1"/>
</dbReference>
<dbReference type="Gene3D" id="2.10.70.100">
    <property type="match status" value="1"/>
</dbReference>
<keyword evidence="8" id="KW-0902">Two-component regulatory system</keyword>
<dbReference type="EMBL" id="CP130612">
    <property type="protein sequence ID" value="WKW12266.1"/>
    <property type="molecule type" value="Genomic_DNA"/>
</dbReference>
<keyword evidence="10" id="KW-0175">Coiled coil</keyword>
<dbReference type="PANTHER" id="PTHR43065:SF46">
    <property type="entry name" value="C4-DICARBOXYLATE TRANSPORT SENSOR PROTEIN DCTB"/>
    <property type="match status" value="1"/>
</dbReference>
<evidence type="ECO:0000256" key="2">
    <source>
        <dbReference type="ARBA" id="ARBA00012438"/>
    </source>
</evidence>
<dbReference type="CDD" id="cd00082">
    <property type="entry name" value="HisKA"/>
    <property type="match status" value="1"/>
</dbReference>
<evidence type="ECO:0000313" key="17">
    <source>
        <dbReference type="EMBL" id="WKW15174.1"/>
    </source>
</evidence>
<dbReference type="SUPFAM" id="SSF52172">
    <property type="entry name" value="CheY-like"/>
    <property type="match status" value="1"/>
</dbReference>
<dbReference type="Pfam" id="PF00072">
    <property type="entry name" value="Response_reg"/>
    <property type="match status" value="1"/>
</dbReference>
<dbReference type="PRINTS" id="PR00344">
    <property type="entry name" value="BCTRLSENSOR"/>
</dbReference>
<dbReference type="InterPro" id="IPR003594">
    <property type="entry name" value="HATPase_dom"/>
</dbReference>
<proteinExistence type="predicted"/>
<feature type="domain" description="Response regulatory" evidence="13">
    <location>
        <begin position="406"/>
        <end position="532"/>
    </location>
</feature>
<accession>A0AA49Q4X5</accession>
<evidence type="ECO:0000256" key="4">
    <source>
        <dbReference type="ARBA" id="ARBA00022679"/>
    </source>
</evidence>
<dbReference type="Pfam" id="PF02518">
    <property type="entry name" value="HATPase_c"/>
    <property type="match status" value="1"/>
</dbReference>
<keyword evidence="3 9" id="KW-0597">Phosphoprotein</keyword>
<dbReference type="InterPro" id="IPR003661">
    <property type="entry name" value="HisK_dim/P_dom"/>
</dbReference>
<evidence type="ECO:0000256" key="8">
    <source>
        <dbReference type="ARBA" id="ARBA00023012"/>
    </source>
</evidence>
<feature type="region of interest" description="Disordered" evidence="11">
    <location>
        <begin position="525"/>
        <end position="545"/>
    </location>
</feature>
<dbReference type="InterPro" id="IPR013655">
    <property type="entry name" value="PAS_fold_3"/>
</dbReference>
<feature type="modified residue" description="4-aspartylphosphate" evidence="9">
    <location>
        <position position="457"/>
    </location>
</feature>
<dbReference type="EMBL" id="CP130613">
    <property type="protein sequence ID" value="WKW15174.1"/>
    <property type="molecule type" value="Genomic_DNA"/>
</dbReference>
<dbReference type="SUPFAM" id="SSF55874">
    <property type="entry name" value="ATPase domain of HSP90 chaperone/DNA topoisomerase II/histidine kinase"/>
    <property type="match status" value="1"/>
</dbReference>
<keyword evidence="4" id="KW-0808">Transferase</keyword>
<dbReference type="InterPro" id="IPR036097">
    <property type="entry name" value="HisK_dim/P_sf"/>
</dbReference>
<dbReference type="GO" id="GO:0005524">
    <property type="term" value="F:ATP binding"/>
    <property type="evidence" value="ECO:0007669"/>
    <property type="project" value="UniProtKB-KW"/>
</dbReference>
<dbReference type="Pfam" id="PF08447">
    <property type="entry name" value="PAS_3"/>
    <property type="match status" value="1"/>
</dbReference>
<dbReference type="InterPro" id="IPR001789">
    <property type="entry name" value="Sig_transdc_resp-reg_receiver"/>
</dbReference>
<protein>
    <recommendedName>
        <fullName evidence="2">histidine kinase</fullName>
        <ecNumber evidence="2">2.7.13.3</ecNumber>
    </recommendedName>
</protein>
<evidence type="ECO:0000256" key="9">
    <source>
        <dbReference type="PROSITE-ProRule" id="PRU00169"/>
    </source>
</evidence>
<keyword evidence="18" id="KW-1185">Reference proteome</keyword>
<dbReference type="PROSITE" id="PS50109">
    <property type="entry name" value="HIS_KIN"/>
    <property type="match status" value="1"/>
</dbReference>
<dbReference type="CDD" id="cd00130">
    <property type="entry name" value="PAS"/>
    <property type="match status" value="1"/>
</dbReference>
<evidence type="ECO:0000256" key="3">
    <source>
        <dbReference type="ARBA" id="ARBA00022553"/>
    </source>
</evidence>
<evidence type="ECO:0000256" key="11">
    <source>
        <dbReference type="SAM" id="MobiDB-lite"/>
    </source>
</evidence>
<dbReference type="InterPro" id="IPR035965">
    <property type="entry name" value="PAS-like_dom_sf"/>
</dbReference>
<evidence type="ECO:0000259" key="15">
    <source>
        <dbReference type="PROSITE" id="PS50113"/>
    </source>
</evidence>
<feature type="domain" description="PAS" evidence="14">
    <location>
        <begin position="22"/>
        <end position="94"/>
    </location>
</feature>
<gene>
    <name evidence="16" type="ORF">Strain138_001549</name>
    <name evidence="17" type="ORF">Strain318_001549</name>
</gene>
<dbReference type="Gene3D" id="1.10.287.130">
    <property type="match status" value="1"/>
</dbReference>
<organism evidence="16">
    <name type="scientific">Pseudogemmatithrix spongiicola</name>
    <dbReference type="NCBI Taxonomy" id="3062599"/>
    <lineage>
        <taxon>Bacteria</taxon>
        <taxon>Pseudomonadati</taxon>
        <taxon>Gemmatimonadota</taxon>
        <taxon>Gemmatimonadia</taxon>
        <taxon>Gemmatimonadales</taxon>
        <taxon>Gemmatimonadaceae</taxon>
        <taxon>Pseudogemmatithrix</taxon>
    </lineage>
</organism>
<dbReference type="GO" id="GO:0000155">
    <property type="term" value="F:phosphorelay sensor kinase activity"/>
    <property type="evidence" value="ECO:0007669"/>
    <property type="project" value="InterPro"/>
</dbReference>
<dbReference type="Proteomes" id="UP001229955">
    <property type="component" value="Chromosome"/>
</dbReference>
<evidence type="ECO:0000256" key="10">
    <source>
        <dbReference type="SAM" id="Coils"/>
    </source>
</evidence>
<name>A0AA49Q4X5_9BACT</name>
<dbReference type="SUPFAM" id="SSF55785">
    <property type="entry name" value="PYP-like sensor domain (PAS domain)"/>
    <property type="match status" value="1"/>
</dbReference>
<dbReference type="SMART" id="SM00388">
    <property type="entry name" value="HisKA"/>
    <property type="match status" value="1"/>
</dbReference>
<evidence type="ECO:0000256" key="1">
    <source>
        <dbReference type="ARBA" id="ARBA00000085"/>
    </source>
</evidence>
<dbReference type="InterPro" id="IPR004358">
    <property type="entry name" value="Sig_transdc_His_kin-like_C"/>
</dbReference>
<evidence type="ECO:0000259" key="13">
    <source>
        <dbReference type="PROSITE" id="PS50110"/>
    </source>
</evidence>
<dbReference type="InterPro" id="IPR000700">
    <property type="entry name" value="PAS-assoc_C"/>
</dbReference>
<keyword evidence="6" id="KW-0418">Kinase</keyword>
<keyword evidence="5" id="KW-0547">Nucleotide-binding</keyword>
<dbReference type="NCBIfam" id="TIGR00229">
    <property type="entry name" value="sensory_box"/>
    <property type="match status" value="1"/>
</dbReference>
<evidence type="ECO:0000259" key="12">
    <source>
        <dbReference type="PROSITE" id="PS50109"/>
    </source>
</evidence>
<keyword evidence="7 16" id="KW-0067">ATP-binding</keyword>
<dbReference type="SUPFAM" id="SSF47384">
    <property type="entry name" value="Homodimeric domain of signal transducing histidine kinase"/>
    <property type="match status" value="1"/>
</dbReference>
<dbReference type="PROSITE" id="PS50110">
    <property type="entry name" value="RESPONSE_REGULATORY"/>
    <property type="match status" value="1"/>
</dbReference>
<feature type="domain" description="PAC" evidence="15">
    <location>
        <begin position="97"/>
        <end position="149"/>
    </location>
</feature>
<evidence type="ECO:0000259" key="14">
    <source>
        <dbReference type="PROSITE" id="PS50112"/>
    </source>
</evidence>
<dbReference type="InterPro" id="IPR036890">
    <property type="entry name" value="HATPase_C_sf"/>
</dbReference>
<reference evidence="16" key="1">
    <citation type="submission" date="2023-07" db="EMBL/GenBank/DDBJ databases">
        <authorList>
            <person name="Haufschild T."/>
            <person name="Kallscheuer N."/>
            <person name="Hammer J."/>
            <person name="Kohn T."/>
            <person name="Kabuu M."/>
            <person name="Jogler M."/>
            <person name="Wohfarth N."/>
            <person name="Heuer A."/>
            <person name="Rohde M."/>
            <person name="van Teeseling M.C.F."/>
            <person name="Jogler C."/>
        </authorList>
    </citation>
    <scope>NUCLEOTIDE SEQUENCE</scope>
    <source>
        <strain evidence="16">Strain 138</strain>
        <strain evidence="17">Strain 318</strain>
    </source>
</reference>
<feature type="domain" description="Histidine kinase" evidence="12">
    <location>
        <begin position="162"/>
        <end position="384"/>
    </location>
</feature>
<dbReference type="SMART" id="SM00387">
    <property type="entry name" value="HATPase_c"/>
    <property type="match status" value="1"/>
</dbReference>
<accession>A0AA49JZZ1</accession>
<dbReference type="SMART" id="SM00448">
    <property type="entry name" value="REC"/>
    <property type="match status" value="1"/>
</dbReference>
<feature type="coiled-coil region" evidence="10">
    <location>
        <begin position="5"/>
        <end position="32"/>
    </location>
</feature>
<evidence type="ECO:0000256" key="5">
    <source>
        <dbReference type="ARBA" id="ARBA00022741"/>
    </source>
</evidence>
<dbReference type="CDD" id="cd17546">
    <property type="entry name" value="REC_hyHK_CKI1_RcsC-like"/>
    <property type="match status" value="1"/>
</dbReference>
<dbReference type="InterPro" id="IPR005467">
    <property type="entry name" value="His_kinase_dom"/>
</dbReference>
<dbReference type="PROSITE" id="PS50113">
    <property type="entry name" value="PAC"/>
    <property type="match status" value="1"/>
</dbReference>
<dbReference type="Gene3D" id="3.30.450.20">
    <property type="entry name" value="PAS domain"/>
    <property type="match status" value="1"/>
</dbReference>
<sequence>MPDAARQQVSELQHLTEALQRERERLVTAQAVAKVGSWETDLQTLSVLWSDETYRIFGVDPGTYVPTHVSFLSFVHPDDRARVDEAFRASFATRDVCTVEHRVVAGDGSTKIVEERWQTFVDGLGHPIRAAGTCQDLTERRRLEAQHLRTQRLESLGTLAGGIAHDLNNVLTPILATVDLLREEDDPAEREHLLTTVEESARRGAEMVRQVLAFARGSGGEHVPVDLRRVVDDARRVLVETLPKDISVRIEEPAAVSRVLGDATMLYQVLMNLCVNARDAMAHGGQLSIALADETLDEVYAGMHPQARPGRYVRVTVADTGTGIPPAVQERMFEPFFTTKELGQGTGLGLSTVHAIVRGMGGFVNVYSEIGRGARFVVYLPAITGPVDALDATGRAAPLPRGRGELVLVVDDEPLIREVVTPTLERNGYTVRSAANGAEGVAAFVEARRDLRLVLTDMAMPVLDGPSMIRAIRAMDAQVPIIGTSGLTGSMVAASRTTCVSTGGCRSRISPRCCFARSATPSTLPNRRRRAAARLSGRSPWAGRR</sequence>
<dbReference type="KEGG" id="pspc:Strain318_001549"/>
<dbReference type="PANTHER" id="PTHR43065">
    <property type="entry name" value="SENSOR HISTIDINE KINASE"/>
    <property type="match status" value="1"/>
</dbReference>
<evidence type="ECO:0000313" key="16">
    <source>
        <dbReference type="EMBL" id="WKW12266.1"/>
    </source>
</evidence>
<dbReference type="PROSITE" id="PS50112">
    <property type="entry name" value="PAS"/>
    <property type="match status" value="1"/>
</dbReference>
<evidence type="ECO:0000256" key="7">
    <source>
        <dbReference type="ARBA" id="ARBA00022840"/>
    </source>
</evidence>
<dbReference type="RefSeq" id="WP_367885143.1">
    <property type="nucleotide sequence ID" value="NZ_CP130612.1"/>
</dbReference>
<dbReference type="Gene3D" id="3.30.565.10">
    <property type="entry name" value="Histidine kinase-like ATPase, C-terminal domain"/>
    <property type="match status" value="1"/>
</dbReference>
<dbReference type="Pfam" id="PF00512">
    <property type="entry name" value="HisKA"/>
    <property type="match status" value="1"/>
</dbReference>
<dbReference type="AlphaFoldDB" id="A0AA49Q4X5"/>
<dbReference type="InterPro" id="IPR000014">
    <property type="entry name" value="PAS"/>
</dbReference>